<dbReference type="GO" id="GO:0000976">
    <property type="term" value="F:transcription cis-regulatory region binding"/>
    <property type="evidence" value="ECO:0007669"/>
    <property type="project" value="TreeGrafter"/>
</dbReference>
<gene>
    <name evidence="4" type="ORF">DX116_06520</name>
</gene>
<reference evidence="4 5" key="1">
    <citation type="submission" date="2018-08" db="EMBL/GenBank/DDBJ databases">
        <title>Aeromicrobium sp. M2KJ-4, whole genome shotgun sequence.</title>
        <authorList>
            <person name="Tuo L."/>
        </authorList>
    </citation>
    <scope>NUCLEOTIDE SEQUENCE [LARGE SCALE GENOMIC DNA]</scope>
    <source>
        <strain evidence="4 5">M2KJ-4</strain>
    </source>
</reference>
<comment type="caution">
    <text evidence="4">The sequence shown here is derived from an EMBL/GenBank/DDBJ whole genome shotgun (WGS) entry which is preliminary data.</text>
</comment>
<keyword evidence="1 2" id="KW-0238">DNA-binding</keyword>
<dbReference type="Gene3D" id="1.10.357.10">
    <property type="entry name" value="Tetracycline Repressor, domain 2"/>
    <property type="match status" value="1"/>
</dbReference>
<dbReference type="InterPro" id="IPR009057">
    <property type="entry name" value="Homeodomain-like_sf"/>
</dbReference>
<accession>A0A371PDR9</accession>
<evidence type="ECO:0000313" key="5">
    <source>
        <dbReference type="Proteomes" id="UP000265581"/>
    </source>
</evidence>
<dbReference type="EMBL" id="QUBR01000001">
    <property type="protein sequence ID" value="REK74054.1"/>
    <property type="molecule type" value="Genomic_DNA"/>
</dbReference>
<proteinExistence type="predicted"/>
<evidence type="ECO:0000256" key="2">
    <source>
        <dbReference type="PROSITE-ProRule" id="PRU00335"/>
    </source>
</evidence>
<dbReference type="InterPro" id="IPR050109">
    <property type="entry name" value="HTH-type_TetR-like_transc_reg"/>
</dbReference>
<protein>
    <submittedName>
        <fullName evidence="4">TetR/AcrR family transcriptional regulator</fullName>
    </submittedName>
</protein>
<dbReference type="GO" id="GO:0003700">
    <property type="term" value="F:DNA-binding transcription factor activity"/>
    <property type="evidence" value="ECO:0007669"/>
    <property type="project" value="TreeGrafter"/>
</dbReference>
<feature type="domain" description="HTH tetR-type" evidence="3">
    <location>
        <begin position="18"/>
        <end position="78"/>
    </location>
</feature>
<dbReference type="PANTHER" id="PTHR30055:SF226">
    <property type="entry name" value="HTH-TYPE TRANSCRIPTIONAL REGULATOR PKSA"/>
    <property type="match status" value="1"/>
</dbReference>
<organism evidence="4 5">
    <name type="scientific">Aeromicrobium endophyticum</name>
    <dbReference type="NCBI Taxonomy" id="2292704"/>
    <lineage>
        <taxon>Bacteria</taxon>
        <taxon>Bacillati</taxon>
        <taxon>Actinomycetota</taxon>
        <taxon>Actinomycetes</taxon>
        <taxon>Propionibacteriales</taxon>
        <taxon>Nocardioidaceae</taxon>
        <taxon>Aeromicrobium</taxon>
    </lineage>
</organism>
<dbReference type="Proteomes" id="UP000265581">
    <property type="component" value="Unassembled WGS sequence"/>
</dbReference>
<sequence length="205" mass="22176">MAVKAGTYKGRSADERIAERRARLLEATLEVWGRDGGPKVTMTRICAEAGLTERYFYESFDGLDAALKAVMDDIAAQIADRSVAALAAATGDPAERVRAGIGAFVQILTDDPRKGRVAIVESLSIDSLRPHRAELLRRFADLSAHEARGLYGEQAWSDVEGHLAATMFIGGVAELVTAWIEGVLEADPEMIVDAATHHFTSTAHR</sequence>
<keyword evidence="5" id="KW-1185">Reference proteome</keyword>
<evidence type="ECO:0000259" key="3">
    <source>
        <dbReference type="PROSITE" id="PS50977"/>
    </source>
</evidence>
<name>A0A371PDR9_9ACTN</name>
<evidence type="ECO:0000313" key="4">
    <source>
        <dbReference type="EMBL" id="REK74054.1"/>
    </source>
</evidence>
<dbReference type="PANTHER" id="PTHR30055">
    <property type="entry name" value="HTH-TYPE TRANSCRIPTIONAL REGULATOR RUTR"/>
    <property type="match status" value="1"/>
</dbReference>
<dbReference type="InterPro" id="IPR036271">
    <property type="entry name" value="Tet_transcr_reg_TetR-rel_C_sf"/>
</dbReference>
<feature type="DNA-binding region" description="H-T-H motif" evidence="2">
    <location>
        <begin position="41"/>
        <end position="60"/>
    </location>
</feature>
<dbReference type="OrthoDB" id="9790413at2"/>
<dbReference type="AlphaFoldDB" id="A0A371PDR9"/>
<dbReference type="PROSITE" id="PS50977">
    <property type="entry name" value="HTH_TETR_2"/>
    <property type="match status" value="1"/>
</dbReference>
<dbReference type="SUPFAM" id="SSF48498">
    <property type="entry name" value="Tetracyclin repressor-like, C-terminal domain"/>
    <property type="match status" value="1"/>
</dbReference>
<dbReference type="SUPFAM" id="SSF46689">
    <property type="entry name" value="Homeodomain-like"/>
    <property type="match status" value="1"/>
</dbReference>
<evidence type="ECO:0000256" key="1">
    <source>
        <dbReference type="ARBA" id="ARBA00023125"/>
    </source>
</evidence>
<dbReference type="RefSeq" id="WP_119704163.1">
    <property type="nucleotide sequence ID" value="NZ_JBHSOI010000001.1"/>
</dbReference>
<dbReference type="InterPro" id="IPR001647">
    <property type="entry name" value="HTH_TetR"/>
</dbReference>